<dbReference type="OrthoDB" id="2011769at2759"/>
<evidence type="ECO:0000256" key="1">
    <source>
        <dbReference type="SAM" id="MobiDB-lite"/>
    </source>
</evidence>
<dbReference type="eggNOG" id="ENOG502S9SC">
    <property type="taxonomic scope" value="Eukaryota"/>
</dbReference>
<evidence type="ECO:0000313" key="2">
    <source>
        <dbReference type="EMBL" id="EPE07272.1"/>
    </source>
</evidence>
<feature type="region of interest" description="Disordered" evidence="1">
    <location>
        <begin position="383"/>
        <end position="476"/>
    </location>
</feature>
<dbReference type="InterPro" id="IPR018853">
    <property type="entry name" value="DUF2457"/>
</dbReference>
<name>S3C3C6_OPHP1</name>
<feature type="compositionally biased region" description="Low complexity" evidence="1">
    <location>
        <begin position="147"/>
        <end position="175"/>
    </location>
</feature>
<gene>
    <name evidence="2" type="ORF">F503_07923</name>
</gene>
<organism evidence="2 3">
    <name type="scientific">Ophiostoma piceae (strain UAMH 11346)</name>
    <name type="common">Sap stain fungus</name>
    <dbReference type="NCBI Taxonomy" id="1262450"/>
    <lineage>
        <taxon>Eukaryota</taxon>
        <taxon>Fungi</taxon>
        <taxon>Dikarya</taxon>
        <taxon>Ascomycota</taxon>
        <taxon>Pezizomycotina</taxon>
        <taxon>Sordariomycetes</taxon>
        <taxon>Sordariomycetidae</taxon>
        <taxon>Ophiostomatales</taxon>
        <taxon>Ophiostomataceae</taxon>
        <taxon>Ophiostoma</taxon>
    </lineage>
</organism>
<feature type="region of interest" description="Disordered" evidence="1">
    <location>
        <begin position="572"/>
        <end position="688"/>
    </location>
</feature>
<dbReference type="AlphaFoldDB" id="S3C3C6"/>
<dbReference type="HOGENOM" id="CLU_014084_0_0_1"/>
<feature type="region of interest" description="Disordered" evidence="1">
    <location>
        <begin position="743"/>
        <end position="771"/>
    </location>
</feature>
<keyword evidence="3" id="KW-1185">Reference proteome</keyword>
<dbReference type="EMBL" id="KE148151">
    <property type="protein sequence ID" value="EPE07272.1"/>
    <property type="molecule type" value="Genomic_DNA"/>
</dbReference>
<reference evidence="2 3" key="1">
    <citation type="journal article" date="2013" name="BMC Genomics">
        <title>The genome and transcriptome of the pine saprophyte Ophiostoma piceae, and a comparison with the bark beetle-associated pine pathogen Grosmannia clavigera.</title>
        <authorList>
            <person name="Haridas S."/>
            <person name="Wang Y."/>
            <person name="Lim L."/>
            <person name="Massoumi Alamouti S."/>
            <person name="Jackman S."/>
            <person name="Docking R."/>
            <person name="Robertson G."/>
            <person name="Birol I."/>
            <person name="Bohlmann J."/>
            <person name="Breuil C."/>
        </authorList>
    </citation>
    <scope>NUCLEOTIDE SEQUENCE [LARGE SCALE GENOMIC DNA]</scope>
    <source>
        <strain evidence="2 3">UAMH 11346</strain>
    </source>
</reference>
<feature type="region of interest" description="Disordered" evidence="1">
    <location>
        <begin position="67"/>
        <end position="235"/>
    </location>
</feature>
<feature type="compositionally biased region" description="Basic and acidic residues" evidence="1">
    <location>
        <begin position="254"/>
        <end position="272"/>
    </location>
</feature>
<protein>
    <submittedName>
        <fullName evidence="2">Uncharacterized protein</fullName>
    </submittedName>
</protein>
<feature type="compositionally biased region" description="Acidic residues" evidence="1">
    <location>
        <begin position="389"/>
        <end position="443"/>
    </location>
</feature>
<dbReference type="VEuPathDB" id="FungiDB:F503_07923"/>
<dbReference type="STRING" id="1262450.S3C3C6"/>
<dbReference type="OMA" id="ITLNDCM"/>
<sequence>MPIYTRNDTATSNVLAWTAHAANGVEEDAGAEADEPPDSAREPAKNPQNLVFQKTVVHRSREHAESLLTRALQSQSEDETADQIPAAGIYQRRRRSITSNTSLASTAGFTSDTGITTPPRTNSPSPRLAIAKLAISATPKGQSTTRPSVQPAQPTQSTQSTQSTVEPAQPAAAAAPRKRCISFACGPLKPSQAKAKPTPPPTTSTKTPGPDDTPKAAYAQLATPEDVTQVPNAELPAQPKRSCIRFVCPARPATDARKPQESTNLKVDEQRSKLIRRPSPAPEAKSPASIRKHLRNNSSASSARSPRPANRIASTRQPSHSPVAVRAKKYYNAAPSELNGESSRFHGFASDSPLEDDWIRQEKATYKNRLTIDDTLQKELAIRRLGKEAEEEAEQEENEENDDDNNDVDEDEDEDADDNDDVEEDDEDEDDEDEEDEDDDDVFEGYSSGEGASDGYKTDNETGFASSDEEDDGLVLWTVNRGAHQQREYNNDTDHTTLHQAGTPVFRRLSVDEHSDSSDYVAGLAMRQEMPKHREITRRTATPELPDSTDFVCGTFDEDRPLEEAYLTHIKARKHGKLHVIPQDIDPSFPTSDPEDNSDNEAANYKKHRAQQQNGSADDRIWEMEDIHHDQQDRDDRRSKKKPESPRRYRSPPPPKNRGRSPAPRAPRRLFDRHSPTRRLKSPAPKAMPVAIVPAVHTHLASPPTSPVEEADGRGLSRFRTLAFKPGLTQTKSLPRPSAIFRHQTKEQQAQAQPKPGRRTKANGAAGAKQTRHVRGAIDIVKGLEQKRQRRKDKFQQKYCNRARKGQVPERRTQRGEGAERMREVGLLMAGKIPVQGHYVLSV</sequence>
<feature type="compositionally biased region" description="Acidic residues" evidence="1">
    <location>
        <begin position="25"/>
        <end position="37"/>
    </location>
</feature>
<dbReference type="Pfam" id="PF10446">
    <property type="entry name" value="DUF2457"/>
    <property type="match status" value="1"/>
</dbReference>
<proteinExistence type="predicted"/>
<feature type="compositionally biased region" description="Basic and acidic residues" evidence="1">
    <location>
        <begin position="617"/>
        <end position="647"/>
    </location>
</feature>
<evidence type="ECO:0000313" key="3">
    <source>
        <dbReference type="Proteomes" id="UP000016923"/>
    </source>
</evidence>
<feature type="compositionally biased region" description="Polar residues" evidence="1">
    <location>
        <begin position="97"/>
        <end position="115"/>
    </location>
</feature>
<feature type="region of interest" description="Disordered" evidence="1">
    <location>
        <begin position="251"/>
        <end position="356"/>
    </location>
</feature>
<feature type="region of interest" description="Disordered" evidence="1">
    <location>
        <begin position="23"/>
        <end position="51"/>
    </location>
</feature>
<feature type="compositionally biased region" description="Low complexity" evidence="1">
    <location>
        <begin position="296"/>
        <end position="314"/>
    </location>
</feature>
<dbReference type="Proteomes" id="UP000016923">
    <property type="component" value="Unassembled WGS sequence"/>
</dbReference>
<accession>S3C3C6</accession>
<feature type="compositionally biased region" description="Low complexity" evidence="1">
    <location>
        <begin position="116"/>
        <end position="127"/>
    </location>
</feature>